<gene>
    <name evidence="9" type="primary">gpsA</name>
    <name evidence="16" type="ORF">E7201_01785</name>
</gene>
<keyword evidence="9" id="KW-0963">Cytoplasm</keyword>
<dbReference type="GO" id="GO:0008654">
    <property type="term" value="P:phospholipid biosynthetic process"/>
    <property type="evidence" value="ECO:0007669"/>
    <property type="project" value="UniProtKB-KW"/>
</dbReference>
<comment type="catalytic activity">
    <reaction evidence="9 13">
        <text>sn-glycerol 3-phosphate + NADP(+) = dihydroxyacetone phosphate + NADPH + H(+)</text>
        <dbReference type="Rhea" id="RHEA:11096"/>
        <dbReference type="ChEBI" id="CHEBI:15378"/>
        <dbReference type="ChEBI" id="CHEBI:57597"/>
        <dbReference type="ChEBI" id="CHEBI:57642"/>
        <dbReference type="ChEBI" id="CHEBI:57783"/>
        <dbReference type="ChEBI" id="CHEBI:58349"/>
        <dbReference type="EC" id="1.1.1.94"/>
    </reaction>
</comment>
<dbReference type="GO" id="GO:0051287">
    <property type="term" value="F:NAD binding"/>
    <property type="evidence" value="ECO:0007669"/>
    <property type="project" value="InterPro"/>
</dbReference>
<feature type="binding site" evidence="9">
    <location>
        <position position="269"/>
    </location>
    <ligand>
        <name>NADPH</name>
        <dbReference type="ChEBI" id="CHEBI:57783"/>
    </ligand>
</feature>
<dbReference type="InterPro" id="IPR013328">
    <property type="entry name" value="6PGD_dom2"/>
</dbReference>
<name>A0A927WHD9_SELRU</name>
<feature type="binding site" evidence="9">
    <location>
        <position position="31"/>
    </location>
    <ligand>
        <name>NADPH</name>
        <dbReference type="ChEBI" id="CHEBI:57783"/>
    </ligand>
</feature>
<feature type="domain" description="Glycerol-3-phosphate dehydrogenase NAD-dependent N-terminal" evidence="14">
    <location>
        <begin position="2"/>
        <end position="156"/>
    </location>
</feature>
<evidence type="ECO:0000259" key="14">
    <source>
        <dbReference type="Pfam" id="PF01210"/>
    </source>
</evidence>
<dbReference type="InterPro" id="IPR006168">
    <property type="entry name" value="G3P_DH_NAD-dep"/>
</dbReference>
<evidence type="ECO:0000256" key="9">
    <source>
        <dbReference type="HAMAP-Rule" id="MF_00394"/>
    </source>
</evidence>
<comment type="pathway">
    <text evidence="9">Membrane lipid metabolism; glycerophospholipid metabolism.</text>
</comment>
<dbReference type="GO" id="GO:0005975">
    <property type="term" value="P:carbohydrate metabolic process"/>
    <property type="evidence" value="ECO:0007669"/>
    <property type="project" value="InterPro"/>
</dbReference>
<keyword evidence="2 9" id="KW-0444">Lipid biosynthesis</keyword>
<dbReference type="NCBIfam" id="NF000942">
    <property type="entry name" value="PRK00094.1-4"/>
    <property type="match status" value="1"/>
</dbReference>
<keyword evidence="6 9" id="KW-0443">Lipid metabolism</keyword>
<dbReference type="EMBL" id="SVBY01000007">
    <property type="protein sequence ID" value="MBE6091901.1"/>
    <property type="molecule type" value="Genomic_DNA"/>
</dbReference>
<evidence type="ECO:0000256" key="13">
    <source>
        <dbReference type="RuleBase" id="RU000439"/>
    </source>
</evidence>
<evidence type="ECO:0000313" key="16">
    <source>
        <dbReference type="EMBL" id="MBE6091901.1"/>
    </source>
</evidence>
<comment type="caution">
    <text evidence="9">Lacks conserved residue(s) required for the propagation of feature annotation.</text>
</comment>
<dbReference type="Pfam" id="PF01210">
    <property type="entry name" value="NAD_Gly3P_dh_N"/>
    <property type="match status" value="1"/>
</dbReference>
<feature type="binding site" evidence="11">
    <location>
        <begin position="7"/>
        <end position="12"/>
    </location>
    <ligand>
        <name>NAD(+)</name>
        <dbReference type="ChEBI" id="CHEBI:57540"/>
    </ligand>
</feature>
<evidence type="ECO:0000256" key="12">
    <source>
        <dbReference type="RuleBase" id="RU000437"/>
    </source>
</evidence>
<dbReference type="PANTHER" id="PTHR11728">
    <property type="entry name" value="GLYCEROL-3-PHOSPHATE DEHYDROGENASE"/>
    <property type="match status" value="1"/>
</dbReference>
<dbReference type="GO" id="GO:0006650">
    <property type="term" value="P:glycerophospholipid metabolic process"/>
    <property type="evidence" value="ECO:0007669"/>
    <property type="project" value="UniProtKB-UniRule"/>
</dbReference>
<comment type="function">
    <text evidence="9">Catalyzes the reduction of the glycolytic intermediate dihydroxyacetone phosphate (DHAP) to sn-glycerol 3-phosphate (G3P), the key precursor for phospholipid synthesis.</text>
</comment>
<dbReference type="SUPFAM" id="SSF51735">
    <property type="entry name" value="NAD(P)-binding Rossmann-fold domains"/>
    <property type="match status" value="1"/>
</dbReference>
<dbReference type="Proteomes" id="UP000761380">
    <property type="component" value="Unassembled WGS sequence"/>
</dbReference>
<proteinExistence type="inferred from homology"/>
<evidence type="ECO:0000256" key="8">
    <source>
        <dbReference type="ARBA" id="ARBA00023264"/>
    </source>
</evidence>
<dbReference type="NCBIfam" id="NF000940">
    <property type="entry name" value="PRK00094.1-2"/>
    <property type="match status" value="1"/>
</dbReference>
<dbReference type="InterPro" id="IPR006109">
    <property type="entry name" value="G3P_DH_NAD-dep_C"/>
</dbReference>
<dbReference type="GO" id="GO:0005829">
    <property type="term" value="C:cytosol"/>
    <property type="evidence" value="ECO:0007669"/>
    <property type="project" value="TreeGrafter"/>
</dbReference>
<evidence type="ECO:0000256" key="11">
    <source>
        <dbReference type="PIRSR" id="PIRSR000114-3"/>
    </source>
</evidence>
<dbReference type="PRINTS" id="PR00077">
    <property type="entry name" value="GPDHDRGNASE"/>
</dbReference>
<dbReference type="Pfam" id="PF07479">
    <property type="entry name" value="NAD_Gly3P_dh_C"/>
    <property type="match status" value="1"/>
</dbReference>
<keyword evidence="5 9" id="KW-0520">NAD</keyword>
<dbReference type="PIRSF" id="PIRSF000114">
    <property type="entry name" value="Glycerol-3-P_dh"/>
    <property type="match status" value="1"/>
</dbReference>
<evidence type="ECO:0000256" key="6">
    <source>
        <dbReference type="ARBA" id="ARBA00023098"/>
    </source>
</evidence>
<feature type="domain" description="Glycerol-3-phosphate dehydrogenase NAD-dependent C-terminal" evidence="15">
    <location>
        <begin position="176"/>
        <end position="306"/>
    </location>
</feature>
<dbReference type="SUPFAM" id="SSF48179">
    <property type="entry name" value="6-phosphogluconate dehydrogenase C-terminal domain-like"/>
    <property type="match status" value="1"/>
</dbReference>
<feature type="binding site" evidence="9">
    <location>
        <position position="249"/>
    </location>
    <ligand>
        <name>sn-glycerol 3-phosphate</name>
        <dbReference type="ChEBI" id="CHEBI:57597"/>
    </ligand>
</feature>
<evidence type="ECO:0000256" key="7">
    <source>
        <dbReference type="ARBA" id="ARBA00023209"/>
    </source>
</evidence>
<feature type="binding site" evidence="9">
    <location>
        <position position="251"/>
    </location>
    <ligand>
        <name>sn-glycerol 3-phosphate</name>
        <dbReference type="ChEBI" id="CHEBI:57597"/>
    </ligand>
</feature>
<organism evidence="16 17">
    <name type="scientific">Selenomonas ruminantium</name>
    <dbReference type="NCBI Taxonomy" id="971"/>
    <lineage>
        <taxon>Bacteria</taxon>
        <taxon>Bacillati</taxon>
        <taxon>Bacillota</taxon>
        <taxon>Negativicutes</taxon>
        <taxon>Selenomonadales</taxon>
        <taxon>Selenomonadaceae</taxon>
        <taxon>Selenomonas</taxon>
    </lineage>
</organism>
<feature type="binding site" evidence="9">
    <location>
        <position position="48"/>
    </location>
    <ligand>
        <name>NADPH</name>
        <dbReference type="ChEBI" id="CHEBI:57783"/>
    </ligand>
</feature>
<keyword evidence="4 9" id="KW-0560">Oxidoreductase</keyword>
<dbReference type="AlphaFoldDB" id="A0A927WHD9"/>
<dbReference type="PANTHER" id="PTHR11728:SF1">
    <property type="entry name" value="GLYCEROL-3-PHOSPHATE DEHYDROGENASE [NAD(+)] 2, CHLOROPLASTIC"/>
    <property type="match status" value="1"/>
</dbReference>
<dbReference type="InterPro" id="IPR036291">
    <property type="entry name" value="NAD(P)-bd_dom_sf"/>
</dbReference>
<comment type="subcellular location">
    <subcellularLocation>
        <location evidence="9">Cytoplasm</location>
    </subcellularLocation>
</comment>
<comment type="caution">
    <text evidence="16">The sequence shown here is derived from an EMBL/GenBank/DDBJ whole genome shotgun (WGS) entry which is preliminary data.</text>
</comment>
<feature type="binding site" evidence="9">
    <location>
        <position position="103"/>
    </location>
    <ligand>
        <name>sn-glycerol 3-phosphate</name>
        <dbReference type="ChEBI" id="CHEBI:57597"/>
    </ligand>
</feature>
<comment type="catalytic activity">
    <reaction evidence="9">
        <text>sn-glycerol 3-phosphate + NAD(+) = dihydroxyacetone phosphate + NADH + H(+)</text>
        <dbReference type="Rhea" id="RHEA:11092"/>
        <dbReference type="ChEBI" id="CHEBI:15378"/>
        <dbReference type="ChEBI" id="CHEBI:57540"/>
        <dbReference type="ChEBI" id="CHEBI:57597"/>
        <dbReference type="ChEBI" id="CHEBI:57642"/>
        <dbReference type="ChEBI" id="CHEBI:57945"/>
        <dbReference type="EC" id="1.1.1.94"/>
    </reaction>
</comment>
<feature type="binding site" evidence="9">
    <location>
        <position position="103"/>
    </location>
    <ligand>
        <name>NADPH</name>
        <dbReference type="ChEBI" id="CHEBI:57783"/>
    </ligand>
</feature>
<keyword evidence="9" id="KW-0547">Nucleotide-binding</keyword>
<evidence type="ECO:0000256" key="3">
    <source>
        <dbReference type="ARBA" id="ARBA00022857"/>
    </source>
</evidence>
<feature type="binding site" evidence="9">
    <location>
        <position position="239"/>
    </location>
    <ligand>
        <name>sn-glycerol 3-phosphate</name>
        <dbReference type="ChEBI" id="CHEBI:57597"/>
    </ligand>
</feature>
<evidence type="ECO:0000259" key="15">
    <source>
        <dbReference type="Pfam" id="PF07479"/>
    </source>
</evidence>
<feature type="active site" description="Proton acceptor" evidence="9 10">
    <location>
        <position position="187"/>
    </location>
</feature>
<dbReference type="GO" id="GO:0047952">
    <property type="term" value="F:glycerol-3-phosphate dehydrogenase [NAD(P)+] activity"/>
    <property type="evidence" value="ECO:0007669"/>
    <property type="project" value="UniProtKB-UniRule"/>
</dbReference>
<feature type="binding site" evidence="9">
    <location>
        <position position="11"/>
    </location>
    <ligand>
        <name>NADPH</name>
        <dbReference type="ChEBI" id="CHEBI:57783"/>
    </ligand>
</feature>
<dbReference type="GO" id="GO:0046167">
    <property type="term" value="P:glycerol-3-phosphate biosynthetic process"/>
    <property type="evidence" value="ECO:0007669"/>
    <property type="project" value="UniProtKB-UniRule"/>
</dbReference>
<dbReference type="HAMAP" id="MF_00394">
    <property type="entry name" value="NAD_Glyc3P_dehydrog"/>
    <property type="match status" value="1"/>
</dbReference>
<evidence type="ECO:0000313" key="17">
    <source>
        <dbReference type="Proteomes" id="UP000761380"/>
    </source>
</evidence>
<feature type="binding site" evidence="9">
    <location>
        <position position="132"/>
    </location>
    <ligand>
        <name>sn-glycerol 3-phosphate</name>
        <dbReference type="ChEBI" id="CHEBI:57597"/>
    </ligand>
</feature>
<protein>
    <recommendedName>
        <fullName evidence="9">Glycerol-3-phosphate dehydrogenase [NAD(P)+]</fullName>
        <ecNumber evidence="9">1.1.1.94</ecNumber>
    </recommendedName>
    <alternativeName>
        <fullName evidence="9">NAD(P)(+)-dependent glycerol-3-phosphate dehydrogenase</fullName>
    </alternativeName>
    <alternativeName>
        <fullName evidence="9">NAD(P)H-dependent dihydroxyacetone-phosphate reductase</fullName>
    </alternativeName>
</protein>
<evidence type="ECO:0000256" key="5">
    <source>
        <dbReference type="ARBA" id="ARBA00023027"/>
    </source>
</evidence>
<accession>A0A927WHD9</accession>
<dbReference type="GO" id="GO:0046168">
    <property type="term" value="P:glycerol-3-phosphate catabolic process"/>
    <property type="evidence" value="ECO:0007669"/>
    <property type="project" value="InterPro"/>
</dbReference>
<evidence type="ECO:0000256" key="1">
    <source>
        <dbReference type="ARBA" id="ARBA00011009"/>
    </source>
</evidence>
<evidence type="ECO:0000256" key="10">
    <source>
        <dbReference type="PIRSR" id="PIRSR000114-1"/>
    </source>
</evidence>
<keyword evidence="8 9" id="KW-1208">Phospholipid metabolism</keyword>
<evidence type="ECO:0000256" key="4">
    <source>
        <dbReference type="ARBA" id="ARBA00023002"/>
    </source>
</evidence>
<dbReference type="InterPro" id="IPR008927">
    <property type="entry name" value="6-PGluconate_DH-like_C_sf"/>
</dbReference>
<reference evidence="16" key="1">
    <citation type="submission" date="2019-04" db="EMBL/GenBank/DDBJ databases">
        <title>Evolution of Biomass-Degrading Anaerobic Consortia Revealed by Metagenomics.</title>
        <authorList>
            <person name="Peng X."/>
        </authorList>
    </citation>
    <scope>NUCLEOTIDE SEQUENCE</scope>
    <source>
        <strain evidence="16">SIG240</strain>
    </source>
</reference>
<dbReference type="Gene3D" id="1.10.1040.10">
    <property type="entry name" value="N-(1-d-carboxylethyl)-l-norvaline Dehydrogenase, domain 2"/>
    <property type="match status" value="1"/>
</dbReference>
<keyword evidence="3 9" id="KW-0521">NADP</keyword>
<evidence type="ECO:0000256" key="2">
    <source>
        <dbReference type="ARBA" id="ARBA00022516"/>
    </source>
</evidence>
<keyword evidence="7 9" id="KW-0594">Phospholipid biosynthesis</keyword>
<comment type="similarity">
    <text evidence="1 9 12">Belongs to the NAD-dependent glycerol-3-phosphate dehydrogenase family.</text>
</comment>
<feature type="binding site" evidence="11">
    <location>
        <position position="266"/>
    </location>
    <ligand>
        <name>NAD(+)</name>
        <dbReference type="ChEBI" id="CHEBI:57540"/>
    </ligand>
</feature>
<sequence>MKVAVLGCGRWGSFHAWYARRIGHQVMLWGREGSAHLKALRDTRQNEYLTMPEDVELTDDLANAVEFGEVLIISISSQKLREFCGRLKELPNLDQKKIVLCMKGLEIGTGKRLTTVVGEVLGTNQQVAVWVGPGHVQDFVREIPNCMVIASKEMQLTRDLVTAFASPLIRFYYGEDLLGTEIGAAAKNVMGLAAGMLDGLGYSSLKGALMARGTKELSRLVEKMGGDKMTVYGLSHLGDYEATLFSPFSNNRRFGEEFVKGETFGKLAEGVYTVEALMDIAREYHLELPICALVYAIVHEHKDPKEELLKLFLRDTKTEQE</sequence>
<dbReference type="PROSITE" id="PS00957">
    <property type="entry name" value="NAD_G3PDH"/>
    <property type="match status" value="1"/>
</dbReference>
<dbReference type="InterPro" id="IPR011128">
    <property type="entry name" value="G3P_DH_NAD-dep_N"/>
</dbReference>
<dbReference type="EC" id="1.1.1.94" evidence="9"/>
<feature type="binding site" evidence="9">
    <location>
        <position position="187"/>
    </location>
    <ligand>
        <name>sn-glycerol 3-phosphate</name>
        <dbReference type="ChEBI" id="CHEBI:57597"/>
    </ligand>
</feature>
<dbReference type="Gene3D" id="3.40.50.720">
    <property type="entry name" value="NAD(P)-binding Rossmann-like Domain"/>
    <property type="match status" value="1"/>
</dbReference>